<dbReference type="EMBL" id="KE343693">
    <property type="protein sequence ID" value="EXB38454.1"/>
    <property type="molecule type" value="Genomic_DNA"/>
</dbReference>
<reference evidence="2" key="1">
    <citation type="submission" date="2013-01" db="EMBL/GenBank/DDBJ databases">
        <title>Draft Genome Sequence of a Mulberry Tree, Morus notabilis C.K. Schneid.</title>
        <authorList>
            <person name="He N."/>
            <person name="Zhao S."/>
        </authorList>
    </citation>
    <scope>NUCLEOTIDE SEQUENCE</scope>
</reference>
<dbReference type="PANTHER" id="PTHR46694">
    <property type="entry name" value="AT-RICH INTERACTIVE DOMAIN-CONTAINING PROTEIN 4"/>
    <property type="match status" value="1"/>
</dbReference>
<keyword evidence="2" id="KW-1185">Reference proteome</keyword>
<sequence>MPLRDSFSERMEGTGSWDALEWTKIEPVSRSISYTNLEFLIEAEQVIVEVQTLTSPSKEEFSKLLESYKPNLVYLQGEQLGNDEVGPLVWGDVDLSTL</sequence>
<gene>
    <name evidence="1" type="ORF">L484_022354</name>
</gene>
<organism evidence="1 2">
    <name type="scientific">Morus notabilis</name>
    <dbReference type="NCBI Taxonomy" id="981085"/>
    <lineage>
        <taxon>Eukaryota</taxon>
        <taxon>Viridiplantae</taxon>
        <taxon>Streptophyta</taxon>
        <taxon>Embryophyta</taxon>
        <taxon>Tracheophyta</taxon>
        <taxon>Spermatophyta</taxon>
        <taxon>Magnoliopsida</taxon>
        <taxon>eudicotyledons</taxon>
        <taxon>Gunneridae</taxon>
        <taxon>Pentapetalae</taxon>
        <taxon>rosids</taxon>
        <taxon>fabids</taxon>
        <taxon>Rosales</taxon>
        <taxon>Moraceae</taxon>
        <taxon>Moreae</taxon>
        <taxon>Morus</taxon>
    </lineage>
</organism>
<dbReference type="Proteomes" id="UP000030645">
    <property type="component" value="Unassembled WGS sequence"/>
</dbReference>
<dbReference type="STRING" id="981085.W9QJ74"/>
<protein>
    <submittedName>
        <fullName evidence="1">Uncharacterized protein</fullName>
    </submittedName>
</protein>
<dbReference type="PANTHER" id="PTHR46694:SF1">
    <property type="entry name" value="AT-RICH INTERACTIVE DOMAIN-CONTAINING PROTEIN 4"/>
    <property type="match status" value="1"/>
</dbReference>
<name>W9QJ74_9ROSA</name>
<accession>W9QJ74</accession>
<proteinExistence type="predicted"/>
<dbReference type="AlphaFoldDB" id="W9QJ74"/>
<dbReference type="InterPro" id="IPR042293">
    <property type="entry name" value="ARID4"/>
</dbReference>
<evidence type="ECO:0000313" key="1">
    <source>
        <dbReference type="EMBL" id="EXB38454.1"/>
    </source>
</evidence>
<evidence type="ECO:0000313" key="2">
    <source>
        <dbReference type="Proteomes" id="UP000030645"/>
    </source>
</evidence>